<feature type="compositionally biased region" description="Polar residues" evidence="1">
    <location>
        <begin position="128"/>
        <end position="141"/>
    </location>
</feature>
<dbReference type="Proteomes" id="UP000295416">
    <property type="component" value="Unassembled WGS sequence"/>
</dbReference>
<accession>A0A4R2P4M7</accession>
<dbReference type="RefSeq" id="WP_132746206.1">
    <property type="nucleotide sequence ID" value="NZ_SLXK01000014.1"/>
</dbReference>
<reference evidence="2 3" key="1">
    <citation type="submission" date="2019-03" db="EMBL/GenBank/DDBJ databases">
        <title>Genomic Encyclopedia of Type Strains, Phase IV (KMG-IV): sequencing the most valuable type-strain genomes for metagenomic binning, comparative biology and taxonomic classification.</title>
        <authorList>
            <person name="Goeker M."/>
        </authorList>
    </citation>
    <scope>NUCLEOTIDE SEQUENCE [LARGE SCALE GENOMIC DNA]</scope>
    <source>
        <strain evidence="2 3">DSM 19377</strain>
    </source>
</reference>
<feature type="compositionally biased region" description="Basic and acidic residues" evidence="1">
    <location>
        <begin position="95"/>
        <end position="114"/>
    </location>
</feature>
<dbReference type="AlphaFoldDB" id="A0A4R2P4M7"/>
<feature type="compositionally biased region" description="Low complexity" evidence="1">
    <location>
        <begin position="78"/>
        <end position="90"/>
    </location>
</feature>
<sequence length="191" mass="21665">MFGFKKRREEKIREQKAIYRLERKMDIFQDILLKMTQEGFSCDITIEKIDVNDPVIDNLTFRLDTLDVKDLSGALNLGNNFGVGANPNNNKKGSHKEDGARSKQPKDRKPDRSPSHKTSVTAKKEPNSTKTAPARHTTSPKTKVHSKAKGTDPKRISQQSPKTPEPHGMTTELNKEKRGYTVKFNNHPNKK</sequence>
<evidence type="ECO:0000256" key="1">
    <source>
        <dbReference type="SAM" id="MobiDB-lite"/>
    </source>
</evidence>
<protein>
    <submittedName>
        <fullName evidence="2">Uncharacterized protein</fullName>
    </submittedName>
</protein>
<proteinExistence type="predicted"/>
<comment type="caution">
    <text evidence="2">The sequence shown here is derived from an EMBL/GenBank/DDBJ whole genome shotgun (WGS) entry which is preliminary data.</text>
</comment>
<keyword evidence="3" id="KW-1185">Reference proteome</keyword>
<dbReference type="OrthoDB" id="2620164at2"/>
<gene>
    <name evidence="2" type="ORF">EV207_11423</name>
</gene>
<name>A0A4R2P4M7_9BACL</name>
<feature type="region of interest" description="Disordered" evidence="1">
    <location>
        <begin position="77"/>
        <end position="191"/>
    </location>
</feature>
<evidence type="ECO:0000313" key="2">
    <source>
        <dbReference type="EMBL" id="TCP28901.1"/>
    </source>
</evidence>
<evidence type="ECO:0000313" key="3">
    <source>
        <dbReference type="Proteomes" id="UP000295416"/>
    </source>
</evidence>
<organism evidence="2 3">
    <name type="scientific">Scopulibacillus darangshiensis</name>
    <dbReference type="NCBI Taxonomy" id="442528"/>
    <lineage>
        <taxon>Bacteria</taxon>
        <taxon>Bacillati</taxon>
        <taxon>Bacillota</taxon>
        <taxon>Bacilli</taxon>
        <taxon>Bacillales</taxon>
        <taxon>Sporolactobacillaceae</taxon>
        <taxon>Scopulibacillus</taxon>
    </lineage>
</organism>
<dbReference type="EMBL" id="SLXK01000014">
    <property type="protein sequence ID" value="TCP28901.1"/>
    <property type="molecule type" value="Genomic_DNA"/>
</dbReference>